<feature type="domain" description="DUF7824" evidence="2">
    <location>
        <begin position="606"/>
        <end position="654"/>
    </location>
</feature>
<feature type="region of interest" description="Disordered" evidence="1">
    <location>
        <begin position="709"/>
        <end position="775"/>
    </location>
</feature>
<dbReference type="Pfam" id="PF25148">
    <property type="entry name" value="DUF7824"/>
    <property type="match status" value="1"/>
</dbReference>
<organism evidence="3 4">
    <name type="scientific">Actinoplanes subglobosus</name>
    <dbReference type="NCBI Taxonomy" id="1547892"/>
    <lineage>
        <taxon>Bacteria</taxon>
        <taxon>Bacillati</taxon>
        <taxon>Actinomycetota</taxon>
        <taxon>Actinomycetes</taxon>
        <taxon>Micromonosporales</taxon>
        <taxon>Micromonosporaceae</taxon>
        <taxon>Actinoplanes</taxon>
    </lineage>
</organism>
<comment type="caution">
    <text evidence="3">The sequence shown here is derived from an EMBL/GenBank/DDBJ whole genome shotgun (WGS) entry which is preliminary data.</text>
</comment>
<gene>
    <name evidence="3" type="ORF">ACFO0C_41570</name>
</gene>
<proteinExistence type="predicted"/>
<accession>A0ABV8J5L3</accession>
<feature type="region of interest" description="Disordered" evidence="1">
    <location>
        <begin position="382"/>
        <end position="411"/>
    </location>
</feature>
<protein>
    <submittedName>
        <fullName evidence="3">DUF6493 family protein</fullName>
    </submittedName>
</protein>
<keyword evidence="4" id="KW-1185">Reference proteome</keyword>
<dbReference type="Proteomes" id="UP001595867">
    <property type="component" value="Unassembled WGS sequence"/>
</dbReference>
<dbReference type="InterPro" id="IPR056726">
    <property type="entry name" value="DUF7824"/>
</dbReference>
<name>A0ABV8J5L3_9ACTN</name>
<evidence type="ECO:0000256" key="1">
    <source>
        <dbReference type="SAM" id="MobiDB-lite"/>
    </source>
</evidence>
<evidence type="ECO:0000313" key="4">
    <source>
        <dbReference type="Proteomes" id="UP001595867"/>
    </source>
</evidence>
<sequence>MNGITWETVDRLARDGDLDGIVTVLRAATAADRVTVGERAETAILTAGPDTWWPTAIGGTGRAQVNPAPGYAIAVVGCVRSAAKAATLLGKLSARTSNHSYLVRVREAAGLREPSWLGDVGTRLARRLPTRDPRSEDWSLAATVLLAASAEPPATEAFVRGWIRQLSRPGLPGSESVPLASRLATDPFLDRLLPAFFEIDGLGRDAAADFWDPDTGRWERAPWFPAVIPRLVADGRLDRAGVLDATVGRLERGGRPAALRPFVLLHNALAPAVDEVAAHRPGYTRMLSAGPSTVAGMAQRALRALDDAGRLDLSVLLETSEVTLARPEKILVKAQLSWLSKVAARTPERVSEILPSLAAAFGNPSSEIQQRALDLVARLHRSITPRPGTDRSTASPPDLAGPNRPSPSQWSEERLAAAVDLLSGDLAEQAAALLGFPEPGRVPIHQPGGLATVAERPAVVVARSMPAAVAHPVKLASEVTSLLVTETAVRWERVLAGLVALTASGRGPELAVLLAPLLEREPWLFEEQLWAAQRRTVFLGVMIRRLRDPDDPGPVWKRMVAAVHHAWETGQRGGPDSALAATPEGVLAARIAEAALMFVESPVPMLLATPTHVNGTVEAAVLLERITRFEAEGREPWPLDLEQALLRLPRRVDDAVVRQAALLTSPAGRSFSAWLAGGGLPDPVTVRIVQETAPATGITFDNVVGMSLRQPAPAEPSTSQDASASEPASTEPASEPASTEPASEPASTEPASTDPASGPAHGNPASGPASDGGHRKRRVLADMRPNGTGGLRMAAQLFELTHPRVLMWLRSGPGRDGDVLAMVLPHHREAVAAWALPDLAGLAEPDARGAGSGHLLPLLADGDGPPGPATAIALAYGLSARHETDRVAAVDAFLALTSRHRQGAADEIPAPPAVAGAVGTEVGRLCEPEGPVKVSRVTAALTAAHRAGATVAVWEVLEAALSLLLPKAPRGLPDLLALATEVAHVTGARGEIAGLAAVAKRRGSARLAVEARRLHTLLTTP</sequence>
<dbReference type="EMBL" id="JBHSBL010000028">
    <property type="protein sequence ID" value="MFC4071465.1"/>
    <property type="molecule type" value="Genomic_DNA"/>
</dbReference>
<reference evidence="4" key="1">
    <citation type="journal article" date="2019" name="Int. J. Syst. Evol. Microbiol.">
        <title>The Global Catalogue of Microorganisms (GCM) 10K type strain sequencing project: providing services to taxonomists for standard genome sequencing and annotation.</title>
        <authorList>
            <consortium name="The Broad Institute Genomics Platform"/>
            <consortium name="The Broad Institute Genome Sequencing Center for Infectious Disease"/>
            <person name="Wu L."/>
            <person name="Ma J."/>
        </authorList>
    </citation>
    <scope>NUCLEOTIDE SEQUENCE [LARGE SCALE GENOMIC DNA]</scope>
    <source>
        <strain evidence="4">TBRC 5832</strain>
    </source>
</reference>
<feature type="compositionally biased region" description="Low complexity" evidence="1">
    <location>
        <begin position="722"/>
        <end position="753"/>
    </location>
</feature>
<dbReference type="RefSeq" id="WP_378072341.1">
    <property type="nucleotide sequence ID" value="NZ_JBHSBL010000028.1"/>
</dbReference>
<evidence type="ECO:0000259" key="2">
    <source>
        <dbReference type="Pfam" id="PF25148"/>
    </source>
</evidence>
<evidence type="ECO:0000313" key="3">
    <source>
        <dbReference type="EMBL" id="MFC4071465.1"/>
    </source>
</evidence>